<evidence type="ECO:0000256" key="14">
    <source>
        <dbReference type="PIRSR" id="PIRSR004930-1"/>
    </source>
</evidence>
<dbReference type="PANTHER" id="PTHR17490:SF16">
    <property type="entry name" value="THREONYLCARBAMOYL-AMP SYNTHASE"/>
    <property type="match status" value="1"/>
</dbReference>
<dbReference type="InterPro" id="IPR005145">
    <property type="entry name" value="Sua5_C"/>
</dbReference>
<evidence type="ECO:0000256" key="9">
    <source>
        <dbReference type="ARBA" id="ARBA00022741"/>
    </source>
</evidence>
<evidence type="ECO:0000256" key="8">
    <source>
        <dbReference type="ARBA" id="ARBA00022695"/>
    </source>
</evidence>
<protein>
    <recommendedName>
        <fullName evidence="4 13">Threonylcarbamoyl-AMP synthase</fullName>
        <shortName evidence="13">TC-AMP synthase</shortName>
        <ecNumber evidence="3 13">2.7.7.87</ecNumber>
    </recommendedName>
    <alternativeName>
        <fullName evidence="11 13">L-threonylcarbamoyladenylate synthase</fullName>
    </alternativeName>
</protein>
<feature type="compositionally biased region" description="Basic and acidic residues" evidence="15">
    <location>
        <begin position="220"/>
        <end position="232"/>
    </location>
</feature>
<feature type="binding site" evidence="14">
    <location>
        <position position="160"/>
    </location>
    <ligand>
        <name>ATP</name>
        <dbReference type="ChEBI" id="CHEBI:30616"/>
    </ligand>
</feature>
<dbReference type="Gene3D" id="3.90.870.10">
    <property type="entry name" value="DHBP synthase"/>
    <property type="match status" value="1"/>
</dbReference>
<feature type="binding site" evidence="14">
    <location>
        <position position="204"/>
    </location>
    <ligand>
        <name>ATP</name>
        <dbReference type="ChEBI" id="CHEBI:30616"/>
    </ligand>
</feature>
<evidence type="ECO:0000256" key="2">
    <source>
        <dbReference type="ARBA" id="ARBA00007663"/>
    </source>
</evidence>
<evidence type="ECO:0000256" key="13">
    <source>
        <dbReference type="PIRNR" id="PIRNR004930"/>
    </source>
</evidence>
<evidence type="ECO:0000256" key="11">
    <source>
        <dbReference type="ARBA" id="ARBA00029774"/>
    </source>
</evidence>
<evidence type="ECO:0000259" key="16">
    <source>
        <dbReference type="PROSITE" id="PS51163"/>
    </source>
</evidence>
<feature type="binding site" evidence="14">
    <location>
        <position position="63"/>
    </location>
    <ligand>
        <name>ATP</name>
        <dbReference type="ChEBI" id="CHEBI:30616"/>
    </ligand>
</feature>
<dbReference type="Gene3D" id="3.40.50.11030">
    <property type="entry name" value="Threonylcarbamoyl-AMP synthase, C-terminal domain"/>
    <property type="match status" value="1"/>
</dbReference>
<feature type="binding site" evidence="14">
    <location>
        <position position="72"/>
    </location>
    <ligand>
        <name>L-threonine</name>
        <dbReference type="ChEBI" id="CHEBI:57926"/>
    </ligand>
</feature>
<comment type="similarity">
    <text evidence="2 13">Belongs to the SUA5 family.</text>
</comment>
<evidence type="ECO:0000256" key="10">
    <source>
        <dbReference type="ARBA" id="ARBA00022840"/>
    </source>
</evidence>
<dbReference type="InterPro" id="IPR010923">
    <property type="entry name" value="T(6)A37_SUA5"/>
</dbReference>
<dbReference type="GO" id="GO:0008033">
    <property type="term" value="P:tRNA processing"/>
    <property type="evidence" value="ECO:0007669"/>
    <property type="project" value="UniProtKB-KW"/>
</dbReference>
<dbReference type="EMBL" id="HACM01010705">
    <property type="protein sequence ID" value="CRZ11147.1"/>
    <property type="molecule type" value="Transcribed_RNA"/>
</dbReference>
<dbReference type="GO" id="GO:0061710">
    <property type="term" value="F:L-threonylcarbamoyladenylate synthase"/>
    <property type="evidence" value="ECO:0007669"/>
    <property type="project" value="UniProtKB-EC"/>
</dbReference>
<accession>A0A0H5RC16</accession>
<dbReference type="GO" id="GO:0006450">
    <property type="term" value="P:regulation of translational fidelity"/>
    <property type="evidence" value="ECO:0007669"/>
    <property type="project" value="TreeGrafter"/>
</dbReference>
<dbReference type="GO" id="GO:0000049">
    <property type="term" value="F:tRNA binding"/>
    <property type="evidence" value="ECO:0007669"/>
    <property type="project" value="TreeGrafter"/>
</dbReference>
<evidence type="ECO:0000256" key="5">
    <source>
        <dbReference type="ARBA" id="ARBA00022490"/>
    </source>
</evidence>
<evidence type="ECO:0000256" key="6">
    <source>
        <dbReference type="ARBA" id="ARBA00022679"/>
    </source>
</evidence>
<evidence type="ECO:0000256" key="15">
    <source>
        <dbReference type="SAM" id="MobiDB-lite"/>
    </source>
</evidence>
<reference evidence="17" key="1">
    <citation type="submission" date="2015-04" db="EMBL/GenBank/DDBJ databases">
        <title>The genome sequence of the plant pathogenic Rhizarian Plasmodiophora brassicae reveals insights in its biotrophic life cycle and the origin of chitin synthesis.</title>
        <authorList>
            <person name="Schwelm A."/>
            <person name="Fogelqvist J."/>
            <person name="Knaust A."/>
            <person name="Julke S."/>
            <person name="Lilja T."/>
            <person name="Dhandapani V."/>
            <person name="Bonilla-Rosso G."/>
            <person name="Karlsson M."/>
            <person name="Shevchenko A."/>
            <person name="Choi S.R."/>
            <person name="Kim H.G."/>
            <person name="Park J.Y."/>
            <person name="Lim Y.P."/>
            <person name="Ludwig-Muller J."/>
            <person name="Dixelius C."/>
        </authorList>
    </citation>
    <scope>NUCLEOTIDE SEQUENCE</scope>
    <source>
        <tissue evidence="17">Potato root galls</tissue>
    </source>
</reference>
<comment type="catalytic activity">
    <reaction evidence="12 13">
        <text>L-threonine + hydrogencarbonate + ATP = L-threonylcarbamoyladenylate + diphosphate + H2O</text>
        <dbReference type="Rhea" id="RHEA:36407"/>
        <dbReference type="ChEBI" id="CHEBI:15377"/>
        <dbReference type="ChEBI" id="CHEBI:17544"/>
        <dbReference type="ChEBI" id="CHEBI:30616"/>
        <dbReference type="ChEBI" id="CHEBI:33019"/>
        <dbReference type="ChEBI" id="CHEBI:57926"/>
        <dbReference type="ChEBI" id="CHEBI:73682"/>
        <dbReference type="EC" id="2.7.7.87"/>
    </reaction>
</comment>
<dbReference type="GO" id="GO:0005524">
    <property type="term" value="F:ATP binding"/>
    <property type="evidence" value="ECO:0007669"/>
    <property type="project" value="UniProtKB-UniRule"/>
</dbReference>
<dbReference type="Pfam" id="PF01300">
    <property type="entry name" value="Sua5_yciO_yrdC"/>
    <property type="match status" value="1"/>
</dbReference>
<keyword evidence="7 13" id="KW-0819">tRNA processing</keyword>
<keyword evidence="10 13" id="KW-0067">ATP-binding</keyword>
<evidence type="ECO:0000256" key="7">
    <source>
        <dbReference type="ARBA" id="ARBA00022694"/>
    </source>
</evidence>
<evidence type="ECO:0000256" key="1">
    <source>
        <dbReference type="ARBA" id="ARBA00004496"/>
    </source>
</evidence>
<evidence type="ECO:0000256" key="12">
    <source>
        <dbReference type="ARBA" id="ARBA00048366"/>
    </source>
</evidence>
<comment type="function">
    <text evidence="13">Required for the formation of a threonylcarbamoyl group on adenosine at position 37 (t(6)A37) in tRNAs that read codons beginning with adenine.</text>
</comment>
<comment type="subcellular location">
    <subcellularLocation>
        <location evidence="1 13">Cytoplasm</location>
    </subcellularLocation>
</comment>
<feature type="binding site" evidence="14">
    <location>
        <position position="67"/>
    </location>
    <ligand>
        <name>ATP</name>
        <dbReference type="ChEBI" id="CHEBI:30616"/>
    </ligand>
</feature>
<dbReference type="AlphaFoldDB" id="A0A0H5RC16"/>
<feature type="binding site" evidence="14">
    <location>
        <position position="190"/>
    </location>
    <ligand>
        <name>L-threonine</name>
        <dbReference type="ChEBI" id="CHEBI:57926"/>
    </ligand>
</feature>
<evidence type="ECO:0000313" key="17">
    <source>
        <dbReference type="EMBL" id="CRZ11147.1"/>
    </source>
</evidence>
<feature type="binding site" evidence="14">
    <location>
        <position position="150"/>
    </location>
    <ligand>
        <name>L-threonine</name>
        <dbReference type="ChEBI" id="CHEBI:57926"/>
    </ligand>
</feature>
<dbReference type="SUPFAM" id="SSF55821">
    <property type="entry name" value="YrdC/RibB"/>
    <property type="match status" value="1"/>
</dbReference>
<feature type="region of interest" description="Disordered" evidence="15">
    <location>
        <begin position="219"/>
        <end position="238"/>
    </location>
</feature>
<feature type="binding site" evidence="14">
    <location>
        <position position="130"/>
    </location>
    <ligand>
        <name>L-threonine</name>
        <dbReference type="ChEBI" id="CHEBI:57926"/>
    </ligand>
</feature>
<feature type="binding site" evidence="14">
    <location>
        <position position="40"/>
    </location>
    <ligand>
        <name>L-threonine</name>
        <dbReference type="ChEBI" id="CHEBI:57926"/>
    </ligand>
</feature>
<keyword evidence="6 13" id="KW-0808">Transferase</keyword>
<dbReference type="PIRSF" id="PIRSF004930">
    <property type="entry name" value="Tln_factor_SUA5"/>
    <property type="match status" value="1"/>
</dbReference>
<feature type="binding site" evidence="14">
    <location>
        <position position="244"/>
    </location>
    <ligand>
        <name>ATP</name>
        <dbReference type="ChEBI" id="CHEBI:30616"/>
    </ligand>
</feature>
<proteinExistence type="inferred from homology"/>
<dbReference type="Pfam" id="PF03481">
    <property type="entry name" value="Sua5_C"/>
    <property type="match status" value="1"/>
</dbReference>
<dbReference type="EC" id="2.7.7.87" evidence="3 13"/>
<keyword evidence="8 13" id="KW-0548">Nucleotidyltransferase</keyword>
<dbReference type="PROSITE" id="PS51163">
    <property type="entry name" value="YRDC"/>
    <property type="match status" value="1"/>
</dbReference>
<dbReference type="InterPro" id="IPR006070">
    <property type="entry name" value="Sua5-like_dom"/>
</dbReference>
<dbReference type="InterPro" id="IPR017945">
    <property type="entry name" value="DHBP_synth_RibB-like_a/b_dom"/>
</dbReference>
<feature type="binding site" evidence="14">
    <location>
        <position position="126"/>
    </location>
    <ligand>
        <name>ATP</name>
        <dbReference type="ChEBI" id="CHEBI:30616"/>
    </ligand>
</feature>
<dbReference type="GO" id="GO:0003725">
    <property type="term" value="F:double-stranded RNA binding"/>
    <property type="evidence" value="ECO:0007669"/>
    <property type="project" value="UniProtKB-UniRule"/>
</dbReference>
<evidence type="ECO:0000256" key="4">
    <source>
        <dbReference type="ARBA" id="ARBA00015492"/>
    </source>
</evidence>
<dbReference type="NCBIfam" id="TIGR00057">
    <property type="entry name" value="L-threonylcarbamoyladenylate synthase"/>
    <property type="match status" value="1"/>
</dbReference>
<keyword evidence="5 13" id="KW-0963">Cytoplasm</keyword>
<keyword evidence="9 13" id="KW-0547">Nucleotide-binding</keyword>
<evidence type="ECO:0000256" key="3">
    <source>
        <dbReference type="ARBA" id="ARBA00012584"/>
    </source>
</evidence>
<dbReference type="PANTHER" id="PTHR17490">
    <property type="entry name" value="SUA5"/>
    <property type="match status" value="1"/>
</dbReference>
<dbReference type="InterPro" id="IPR050156">
    <property type="entry name" value="TC-AMP_synthase_SUA5"/>
</dbReference>
<feature type="binding site" evidence="14">
    <location>
        <position position="152"/>
    </location>
    <ligand>
        <name>ATP</name>
        <dbReference type="ChEBI" id="CHEBI:30616"/>
    </ligand>
</feature>
<sequence>MRRMFAQASHVVTQRWGPADIELAAAAIKSGQVVGFPTETVYGAGANAFSDIAVKRIFDAKGRPSDNPLIVHAPDFESARKLVCMATDTIENDVGLLAKAFWPGPLTIILPSNSPISPLVTAGLDTVGIRVPDHPIAHALLVSCGVPIAAPSANLSGKPSPTSAVHVLSDLDGRIAGVLDGGSTGVGLESTVIDCTSEPYTVLRPGGVTLEQLQSVLSEGRVRSGQHEDDSMTPRAPGMKYQHYAPTAPLYYVKGNPDAVRIQIAKALDQGLRVGLLKPASKDDCLIRGVKLITCGSHDDLESIAQQLYSCLRRFDTEDSVDVIFANGFPCAGLGAAIMNRLLKASTHIIDEEVSRNI</sequence>
<feature type="domain" description="YrdC-like" evidence="16">
    <location>
        <begin position="18"/>
        <end position="208"/>
    </location>
</feature>
<dbReference type="InterPro" id="IPR038385">
    <property type="entry name" value="Sua5/YwlC_C"/>
</dbReference>
<dbReference type="GO" id="GO:0005737">
    <property type="term" value="C:cytoplasm"/>
    <property type="evidence" value="ECO:0007669"/>
    <property type="project" value="UniProtKB-SubCell"/>
</dbReference>
<organism evidence="17">
    <name type="scientific">Spongospora subterranea</name>
    <dbReference type="NCBI Taxonomy" id="70186"/>
    <lineage>
        <taxon>Eukaryota</taxon>
        <taxon>Sar</taxon>
        <taxon>Rhizaria</taxon>
        <taxon>Endomyxa</taxon>
        <taxon>Phytomyxea</taxon>
        <taxon>Plasmodiophorida</taxon>
        <taxon>Plasmodiophoridae</taxon>
        <taxon>Spongospora</taxon>
    </lineage>
</organism>
<dbReference type="FunFam" id="3.90.870.10:FF:000009">
    <property type="entry name" value="Threonylcarbamoyl-AMP synthase, putative"/>
    <property type="match status" value="1"/>
</dbReference>
<name>A0A0H5RC16_9EUKA</name>